<keyword evidence="2" id="KW-1185">Reference proteome</keyword>
<gene>
    <name evidence="1" type="ORF">PG986_010046</name>
</gene>
<comment type="caution">
    <text evidence="1">The sequence shown here is derived from an EMBL/GenBank/DDBJ whole genome shotgun (WGS) entry which is preliminary data.</text>
</comment>
<reference evidence="1 2" key="1">
    <citation type="submission" date="2023-01" db="EMBL/GenBank/DDBJ databases">
        <title>Analysis of 21 Apiospora genomes using comparative genomics revels a genus with tremendous synthesis potential of carbohydrate active enzymes and secondary metabolites.</title>
        <authorList>
            <person name="Sorensen T."/>
        </authorList>
    </citation>
    <scope>NUCLEOTIDE SEQUENCE [LARGE SCALE GENOMIC DNA]</scope>
    <source>
        <strain evidence="1 2">CBS 24483</strain>
    </source>
</reference>
<dbReference type="GeneID" id="92079330"/>
<dbReference type="EMBL" id="JAQQWE010000006">
    <property type="protein sequence ID" value="KAK7949160.1"/>
    <property type="molecule type" value="Genomic_DNA"/>
</dbReference>
<proteinExistence type="predicted"/>
<organism evidence="1 2">
    <name type="scientific">Apiospora aurea</name>
    <dbReference type="NCBI Taxonomy" id="335848"/>
    <lineage>
        <taxon>Eukaryota</taxon>
        <taxon>Fungi</taxon>
        <taxon>Dikarya</taxon>
        <taxon>Ascomycota</taxon>
        <taxon>Pezizomycotina</taxon>
        <taxon>Sordariomycetes</taxon>
        <taxon>Xylariomycetidae</taxon>
        <taxon>Amphisphaeriales</taxon>
        <taxon>Apiosporaceae</taxon>
        <taxon>Apiospora</taxon>
    </lineage>
</organism>
<accession>A0ABR1Q9E6</accession>
<dbReference type="RefSeq" id="XP_066698666.1">
    <property type="nucleotide sequence ID" value="XM_066846268.1"/>
</dbReference>
<sequence length="286" mass="32904">MVILYRVLYQVLPPLSQLPIEEPGILYGSGEVRTLRVRLEARRQGAIAQHEILANAKVHGYLIPRHVHDRKPIVEWHGINPHGENGRYICDYAHELEGTTSWSWATARRLASEWPEQLHGEARVTRQESQEGSGMPEILAVFTRFQVYTVKPVGMSADSDVSIVPQRSPELRCEVPQEMGFVAEVEYVDAPECLPHLWCHASWVLGDCDQYPWSRGEYHDRFTWSWHKLEPVPDCLVPWGRGCWKAPGIAALLERYRSRLAENHLQNQIDYLTGKRQLVSEGRVER</sequence>
<evidence type="ECO:0000313" key="2">
    <source>
        <dbReference type="Proteomes" id="UP001391051"/>
    </source>
</evidence>
<name>A0ABR1Q9E6_9PEZI</name>
<dbReference type="Proteomes" id="UP001391051">
    <property type="component" value="Unassembled WGS sequence"/>
</dbReference>
<evidence type="ECO:0000313" key="1">
    <source>
        <dbReference type="EMBL" id="KAK7949160.1"/>
    </source>
</evidence>
<protein>
    <submittedName>
        <fullName evidence="1">Uncharacterized protein</fullName>
    </submittedName>
</protein>